<dbReference type="GO" id="GO:0006493">
    <property type="term" value="P:protein O-linked glycosylation"/>
    <property type="evidence" value="ECO:0007669"/>
    <property type="project" value="TreeGrafter"/>
</dbReference>
<keyword evidence="8" id="KW-0333">Golgi apparatus</keyword>
<evidence type="ECO:0000256" key="10">
    <source>
        <dbReference type="SAM" id="Phobius"/>
    </source>
</evidence>
<dbReference type="InterPro" id="IPR002659">
    <property type="entry name" value="Glyco_trans_31"/>
</dbReference>
<dbReference type="OrthoDB" id="5512589at2759"/>
<evidence type="ECO:0000256" key="8">
    <source>
        <dbReference type="ARBA" id="ARBA00023034"/>
    </source>
</evidence>
<evidence type="ECO:0008006" key="13">
    <source>
        <dbReference type="Google" id="ProtNLM"/>
    </source>
</evidence>
<keyword evidence="7 10" id="KW-1133">Transmembrane helix</keyword>
<dbReference type="Proteomes" id="UP000789390">
    <property type="component" value="Unassembled WGS sequence"/>
</dbReference>
<accession>A0A8J2RHY0</accession>
<keyword evidence="4" id="KW-0808">Transferase</keyword>
<dbReference type="Pfam" id="PF01762">
    <property type="entry name" value="Galactosyl_T"/>
    <property type="match status" value="1"/>
</dbReference>
<proteinExistence type="inferred from homology"/>
<sequence>MSMSIMSFQQRTVRYSTVVRLVFTSLVLAFLLVTILTLVVLDLVFTISQGLNGPSSRGHQYEPRERQINEEHRSIETLILGNRAALQAGSSSVMMSGEEKDGSSQQIRDNIIIRDKINELKGHQQQHHQFTGIKKEQANMTLDRLHQEFFNYLAGHLLDTPYPGVEHYTRYAVARLGLSPLVNVEPLIGEFGPVINDVLSFKYPISIPSCVIEDSSPDSSSRNVFFAVNSAPGNFDRRHNIRQTWRNHLKDAHRERHQLATAGFTFTVGLTDDAETQEKIEQEAQTYGDIIQIGVADFYRNLSLKVAGLFNWLYRFCAKVDFVMKVDDDVYVNVRNLAHFVHDYYYQSNLSMFGISLPNNPFVPQREGKWSITVEEWPWDNYPPYLFGPAVLLHGSTIVRLLAAFQTTPMISFDDLYYTGICAEKAGVKVHYSSDSTSNHSAATSSNSSVLSMNLKMFRVPDSCDLRRFIAWLVDYETPMPSINQMNSSHMATINFYHNVTPCIITKPNGSQNTFFDPFQPVRFDFDLIAKSTN</sequence>
<evidence type="ECO:0000256" key="6">
    <source>
        <dbReference type="ARBA" id="ARBA00022968"/>
    </source>
</evidence>
<evidence type="ECO:0000256" key="5">
    <source>
        <dbReference type="ARBA" id="ARBA00022692"/>
    </source>
</evidence>
<comment type="subcellular location">
    <subcellularLocation>
        <location evidence="1">Golgi apparatus membrane</location>
        <topology evidence="1">Single-pass type II membrane protein</topology>
    </subcellularLocation>
</comment>
<dbReference type="Gene3D" id="3.90.550.50">
    <property type="match status" value="1"/>
</dbReference>
<dbReference type="EMBL" id="CAKKLH010000112">
    <property type="protein sequence ID" value="CAH0103422.1"/>
    <property type="molecule type" value="Genomic_DNA"/>
</dbReference>
<evidence type="ECO:0000256" key="9">
    <source>
        <dbReference type="ARBA" id="ARBA00023136"/>
    </source>
</evidence>
<reference evidence="11" key="1">
    <citation type="submission" date="2021-11" db="EMBL/GenBank/DDBJ databases">
        <authorList>
            <person name="Schell T."/>
        </authorList>
    </citation>
    <scope>NUCLEOTIDE SEQUENCE</scope>
    <source>
        <strain evidence="11">M5</strain>
    </source>
</reference>
<dbReference type="FunFam" id="3.90.550.50:FF:000072">
    <property type="entry name" value="Hexosyltransferase"/>
    <property type="match status" value="1"/>
</dbReference>
<keyword evidence="3" id="KW-0328">Glycosyltransferase</keyword>
<evidence type="ECO:0000313" key="11">
    <source>
        <dbReference type="EMBL" id="CAH0103422.1"/>
    </source>
</evidence>
<comment type="caution">
    <text evidence="11">The sequence shown here is derived from an EMBL/GenBank/DDBJ whole genome shotgun (WGS) entry which is preliminary data.</text>
</comment>
<evidence type="ECO:0000256" key="1">
    <source>
        <dbReference type="ARBA" id="ARBA00004323"/>
    </source>
</evidence>
<feature type="transmembrane region" description="Helical" evidence="10">
    <location>
        <begin position="21"/>
        <end position="47"/>
    </location>
</feature>
<keyword evidence="12" id="KW-1185">Reference proteome</keyword>
<evidence type="ECO:0000256" key="7">
    <source>
        <dbReference type="ARBA" id="ARBA00022989"/>
    </source>
</evidence>
<evidence type="ECO:0000256" key="4">
    <source>
        <dbReference type="ARBA" id="ARBA00022679"/>
    </source>
</evidence>
<dbReference type="GO" id="GO:0000139">
    <property type="term" value="C:Golgi membrane"/>
    <property type="evidence" value="ECO:0007669"/>
    <property type="project" value="UniProtKB-SubCell"/>
</dbReference>
<evidence type="ECO:0000256" key="3">
    <source>
        <dbReference type="ARBA" id="ARBA00022676"/>
    </source>
</evidence>
<dbReference type="AlphaFoldDB" id="A0A8J2RHY0"/>
<keyword evidence="6" id="KW-0735">Signal-anchor</keyword>
<dbReference type="PANTHER" id="PTHR11214:SF334">
    <property type="entry name" value="HEXOSYLTRANSFERASE"/>
    <property type="match status" value="1"/>
</dbReference>
<comment type="similarity">
    <text evidence="2">Belongs to the glycosyltransferase 31 family.</text>
</comment>
<evidence type="ECO:0000313" key="12">
    <source>
        <dbReference type="Proteomes" id="UP000789390"/>
    </source>
</evidence>
<gene>
    <name evidence="11" type="ORF">DGAL_LOCUS5996</name>
</gene>
<dbReference type="InterPro" id="IPR029044">
    <property type="entry name" value="Nucleotide-diphossugar_trans"/>
</dbReference>
<evidence type="ECO:0000256" key="2">
    <source>
        <dbReference type="ARBA" id="ARBA00008661"/>
    </source>
</evidence>
<dbReference type="SUPFAM" id="SSF53448">
    <property type="entry name" value="Nucleotide-diphospho-sugar transferases"/>
    <property type="match status" value="1"/>
</dbReference>
<protein>
    <recommendedName>
        <fullName evidence="13">Hexosyltransferase</fullName>
    </recommendedName>
</protein>
<keyword evidence="5 10" id="KW-0812">Transmembrane</keyword>
<dbReference type="PANTHER" id="PTHR11214">
    <property type="entry name" value="BETA-1,3-N-ACETYLGLUCOSAMINYLTRANSFERASE"/>
    <property type="match status" value="1"/>
</dbReference>
<keyword evidence="9 10" id="KW-0472">Membrane</keyword>
<name>A0A8J2RHY0_9CRUS</name>
<organism evidence="11 12">
    <name type="scientific">Daphnia galeata</name>
    <dbReference type="NCBI Taxonomy" id="27404"/>
    <lineage>
        <taxon>Eukaryota</taxon>
        <taxon>Metazoa</taxon>
        <taxon>Ecdysozoa</taxon>
        <taxon>Arthropoda</taxon>
        <taxon>Crustacea</taxon>
        <taxon>Branchiopoda</taxon>
        <taxon>Diplostraca</taxon>
        <taxon>Cladocera</taxon>
        <taxon>Anomopoda</taxon>
        <taxon>Daphniidae</taxon>
        <taxon>Daphnia</taxon>
    </lineage>
</organism>
<dbReference type="GO" id="GO:0016758">
    <property type="term" value="F:hexosyltransferase activity"/>
    <property type="evidence" value="ECO:0007669"/>
    <property type="project" value="InterPro"/>
</dbReference>